<dbReference type="EMBL" id="BRYB01000178">
    <property type="protein sequence ID" value="GMI24655.1"/>
    <property type="molecule type" value="Genomic_DNA"/>
</dbReference>
<keyword evidence="1" id="KW-0732">Signal</keyword>
<comment type="caution">
    <text evidence="2">The sequence shown here is derived from an EMBL/GenBank/DDBJ whole genome shotgun (WGS) entry which is preliminary data.</text>
</comment>
<name>A0ABQ6ME72_9STRA</name>
<evidence type="ECO:0000313" key="3">
    <source>
        <dbReference type="Proteomes" id="UP001165060"/>
    </source>
</evidence>
<feature type="chain" id="PRO_5047008599" evidence="1">
    <location>
        <begin position="22"/>
        <end position="316"/>
    </location>
</feature>
<feature type="signal peptide" evidence="1">
    <location>
        <begin position="1"/>
        <end position="21"/>
    </location>
</feature>
<gene>
    <name evidence="2" type="ORF">TeGR_g14874</name>
</gene>
<keyword evidence="3" id="KW-1185">Reference proteome</keyword>
<reference evidence="2 3" key="1">
    <citation type="journal article" date="2023" name="Commun. Biol.">
        <title>Genome analysis of Parmales, the sister group of diatoms, reveals the evolutionary specialization of diatoms from phago-mixotrophs to photoautotrophs.</title>
        <authorList>
            <person name="Ban H."/>
            <person name="Sato S."/>
            <person name="Yoshikawa S."/>
            <person name="Yamada K."/>
            <person name="Nakamura Y."/>
            <person name="Ichinomiya M."/>
            <person name="Sato N."/>
            <person name="Blanc-Mathieu R."/>
            <person name="Endo H."/>
            <person name="Kuwata A."/>
            <person name="Ogata H."/>
        </authorList>
    </citation>
    <scope>NUCLEOTIDE SEQUENCE [LARGE SCALE GENOMIC DNA]</scope>
</reference>
<organism evidence="2 3">
    <name type="scientific">Tetraparma gracilis</name>
    <dbReference type="NCBI Taxonomy" id="2962635"/>
    <lineage>
        <taxon>Eukaryota</taxon>
        <taxon>Sar</taxon>
        <taxon>Stramenopiles</taxon>
        <taxon>Ochrophyta</taxon>
        <taxon>Bolidophyceae</taxon>
        <taxon>Parmales</taxon>
        <taxon>Triparmaceae</taxon>
        <taxon>Tetraparma</taxon>
    </lineage>
</organism>
<evidence type="ECO:0000313" key="2">
    <source>
        <dbReference type="EMBL" id="GMI24655.1"/>
    </source>
</evidence>
<sequence length="316" mass="35389">MRSSLPVFLLLLLSAVPAASGLGEAFKAHLQAALGKVTDSAVEEKKAEEFAKYMEHQLAMDVERVKMTENAEQFADPAKQLKAILRKEYDLDDVIEIGDSSGGTKKVKVKDVLDRMDKQEEMIEKVRQGDDGMLRSEDKGEIRMDDLMKDPEHSRLKEFILLGRFSQAVLMGMGYAEGNITNVESSPRFVPEEPTSRGMQGSDLPTLFVLTVNEGEEKGKVMYEIEVDIDKKYVHPHAAVTNAWFVAADEGRTRGKQLVLPEPVLRPQLYGIPVEDIQEFCQKLGLLFLCVGTISFLTGKFYWDKRGEGGEKKKKA</sequence>
<evidence type="ECO:0000256" key="1">
    <source>
        <dbReference type="SAM" id="SignalP"/>
    </source>
</evidence>
<proteinExistence type="predicted"/>
<accession>A0ABQ6ME72</accession>
<protein>
    <submittedName>
        <fullName evidence="2">Uncharacterized protein</fullName>
    </submittedName>
</protein>
<dbReference type="Proteomes" id="UP001165060">
    <property type="component" value="Unassembled WGS sequence"/>
</dbReference>